<comment type="caution">
    <text evidence="3">The sequence shown here is derived from an EMBL/GenBank/DDBJ whole genome shotgun (WGS) entry which is preliminary data.</text>
</comment>
<feature type="region of interest" description="Disordered" evidence="1">
    <location>
        <begin position="177"/>
        <end position="196"/>
    </location>
</feature>
<feature type="region of interest" description="Disordered" evidence="1">
    <location>
        <begin position="111"/>
        <end position="168"/>
    </location>
</feature>
<evidence type="ECO:0000313" key="3">
    <source>
        <dbReference type="EMBL" id="KAK7746739.1"/>
    </source>
</evidence>
<dbReference type="EMBL" id="JAJSPL020000005">
    <property type="protein sequence ID" value="KAK7746739.1"/>
    <property type="molecule type" value="Genomic_DNA"/>
</dbReference>
<evidence type="ECO:0000313" key="4">
    <source>
        <dbReference type="Proteomes" id="UP001320245"/>
    </source>
</evidence>
<dbReference type="InterPro" id="IPR045518">
    <property type="entry name" value="2EXR"/>
</dbReference>
<sequence>MEKGATSESGTTFNRFNEFPFEIRHMIWMESLPPVEAEVLVYKPERAACWDVDTGPTVEVDFPAILHVCQESRGVALEHVLIREDWDNDTWDRIMRNSLRDVAALYHSEGISDMSSEDDEDSSTVDGDGQSGGGDDEPAGNFNASDGNNEVKPAEDPPSGDDVAGNDLDDHLAASQSAEQLSDEGNEFSDAHSEHTSELGFPGFRYHIVCRRFRPELDYIFVGDDSLAAFEHRLMKTKPWLPQHLVLSLDSCTTWWMRHPDQFTEALENCVQLKIAVLEDSTTFSPTMISTFHLDPSTDLSKWQNVTMRRITN</sequence>
<evidence type="ECO:0000259" key="2">
    <source>
        <dbReference type="Pfam" id="PF20150"/>
    </source>
</evidence>
<dbReference type="Pfam" id="PF20150">
    <property type="entry name" value="2EXR"/>
    <property type="match status" value="1"/>
</dbReference>
<dbReference type="Proteomes" id="UP001320245">
    <property type="component" value="Unassembled WGS sequence"/>
</dbReference>
<name>A0AAN9UEE3_9PEZI</name>
<dbReference type="AlphaFoldDB" id="A0AAN9UEE3"/>
<feature type="domain" description="2EXR" evidence="2">
    <location>
        <begin position="13"/>
        <end position="79"/>
    </location>
</feature>
<keyword evidence="4" id="KW-1185">Reference proteome</keyword>
<evidence type="ECO:0000256" key="1">
    <source>
        <dbReference type="SAM" id="MobiDB-lite"/>
    </source>
</evidence>
<accession>A0AAN9UEE3</accession>
<protein>
    <recommendedName>
        <fullName evidence="2">2EXR domain-containing protein</fullName>
    </recommendedName>
</protein>
<gene>
    <name evidence="3" type="ORF">SLS53_001926</name>
</gene>
<organism evidence="3 4">
    <name type="scientific">Cytospora paraplurivora</name>
    <dbReference type="NCBI Taxonomy" id="2898453"/>
    <lineage>
        <taxon>Eukaryota</taxon>
        <taxon>Fungi</taxon>
        <taxon>Dikarya</taxon>
        <taxon>Ascomycota</taxon>
        <taxon>Pezizomycotina</taxon>
        <taxon>Sordariomycetes</taxon>
        <taxon>Sordariomycetidae</taxon>
        <taxon>Diaporthales</taxon>
        <taxon>Cytosporaceae</taxon>
        <taxon>Cytospora</taxon>
    </lineage>
</organism>
<proteinExistence type="predicted"/>
<reference evidence="3 4" key="1">
    <citation type="journal article" date="2023" name="PLoS ONE">
        <title>Cytospora paraplurivora sp. nov. isolated from orchards with fruit tree decline syndrome in Ontario, Canada.</title>
        <authorList>
            <person name="Ilyukhin E."/>
            <person name="Nguyen H.D.T."/>
            <person name="Castle A.J."/>
            <person name="Ellouze W."/>
        </authorList>
    </citation>
    <scope>NUCLEOTIDE SEQUENCE [LARGE SCALE GENOMIC DNA]</scope>
    <source>
        <strain evidence="3 4">FDS-564</strain>
    </source>
</reference>